<keyword evidence="5 7" id="KW-0496">Mitochondrion</keyword>
<protein>
    <recommendedName>
        <fullName evidence="7">Protein arginine methyltransferase NDUFAF7</fullName>
        <ecNumber evidence="7">2.1.1.320</ecNumber>
    </recommendedName>
</protein>
<dbReference type="GO" id="GO:0035243">
    <property type="term" value="F:protein-arginine omega-N symmetric methyltransferase activity"/>
    <property type="evidence" value="ECO:0007669"/>
    <property type="project" value="UniProtKB-EC"/>
</dbReference>
<evidence type="ECO:0000256" key="5">
    <source>
        <dbReference type="ARBA" id="ARBA00023128"/>
    </source>
</evidence>
<dbReference type="EMBL" id="MU004288">
    <property type="protein sequence ID" value="KAF2662830.1"/>
    <property type="molecule type" value="Genomic_DNA"/>
</dbReference>
<evidence type="ECO:0000256" key="8">
    <source>
        <dbReference type="SAM" id="MobiDB-lite"/>
    </source>
</evidence>
<organism evidence="9 10">
    <name type="scientific">Lophiostoma macrostomum CBS 122681</name>
    <dbReference type="NCBI Taxonomy" id="1314788"/>
    <lineage>
        <taxon>Eukaryota</taxon>
        <taxon>Fungi</taxon>
        <taxon>Dikarya</taxon>
        <taxon>Ascomycota</taxon>
        <taxon>Pezizomycotina</taxon>
        <taxon>Dothideomycetes</taxon>
        <taxon>Pleosporomycetidae</taxon>
        <taxon>Pleosporales</taxon>
        <taxon>Lophiostomataceae</taxon>
        <taxon>Lophiostoma</taxon>
    </lineage>
</organism>
<dbReference type="GO" id="GO:0032259">
    <property type="term" value="P:methylation"/>
    <property type="evidence" value="ECO:0007669"/>
    <property type="project" value="UniProtKB-KW"/>
</dbReference>
<evidence type="ECO:0000256" key="7">
    <source>
        <dbReference type="RuleBase" id="RU364114"/>
    </source>
</evidence>
<evidence type="ECO:0000313" key="9">
    <source>
        <dbReference type="EMBL" id="KAF2662830.1"/>
    </source>
</evidence>
<name>A0A6A6TSQ4_9PLEO</name>
<dbReference type="InterPro" id="IPR029063">
    <property type="entry name" value="SAM-dependent_MTases_sf"/>
</dbReference>
<dbReference type="InterPro" id="IPR038375">
    <property type="entry name" value="NDUFAF7_sf"/>
</dbReference>
<dbReference type="FunFam" id="3.40.50.12710:FF:000002">
    <property type="entry name" value="Protein arginine methyltransferase NDUFAF7"/>
    <property type="match status" value="1"/>
</dbReference>
<dbReference type="AlphaFoldDB" id="A0A6A6TSQ4"/>
<dbReference type="Proteomes" id="UP000799324">
    <property type="component" value="Unassembled WGS sequence"/>
</dbReference>
<comment type="similarity">
    <text evidence="2 7">Belongs to the NDUFAF7 family.</text>
</comment>
<evidence type="ECO:0000256" key="1">
    <source>
        <dbReference type="ARBA" id="ARBA00004173"/>
    </source>
</evidence>
<evidence type="ECO:0000256" key="2">
    <source>
        <dbReference type="ARBA" id="ARBA00005891"/>
    </source>
</evidence>
<dbReference type="PANTHER" id="PTHR12049:SF5">
    <property type="entry name" value="PROTEIN ARGININE METHYLTRANSFERASE NDUFAF7 HOMOLOG, MITOCHONDRIAL"/>
    <property type="match status" value="1"/>
</dbReference>
<dbReference type="OrthoDB" id="17415at2759"/>
<comment type="catalytic activity">
    <reaction evidence="6 7">
        <text>L-arginyl-[protein] + 2 S-adenosyl-L-methionine = N(omega),N(omega)'-dimethyl-L-arginyl-[protein] + 2 S-adenosyl-L-homocysteine + 2 H(+)</text>
        <dbReference type="Rhea" id="RHEA:48108"/>
        <dbReference type="Rhea" id="RHEA-COMP:10532"/>
        <dbReference type="Rhea" id="RHEA-COMP:11992"/>
        <dbReference type="ChEBI" id="CHEBI:15378"/>
        <dbReference type="ChEBI" id="CHEBI:29965"/>
        <dbReference type="ChEBI" id="CHEBI:57856"/>
        <dbReference type="ChEBI" id="CHEBI:59789"/>
        <dbReference type="ChEBI" id="CHEBI:88221"/>
        <dbReference type="EC" id="2.1.1.320"/>
    </reaction>
</comment>
<dbReference type="PANTHER" id="PTHR12049">
    <property type="entry name" value="PROTEIN ARGININE METHYLTRANSFERASE NDUFAF7, MITOCHONDRIAL"/>
    <property type="match status" value="1"/>
</dbReference>
<dbReference type="Pfam" id="PF02636">
    <property type="entry name" value="Methyltransf_28"/>
    <property type="match status" value="1"/>
</dbReference>
<evidence type="ECO:0000256" key="3">
    <source>
        <dbReference type="ARBA" id="ARBA00022603"/>
    </source>
</evidence>
<evidence type="ECO:0000313" key="10">
    <source>
        <dbReference type="Proteomes" id="UP000799324"/>
    </source>
</evidence>
<dbReference type="GO" id="GO:0005739">
    <property type="term" value="C:mitochondrion"/>
    <property type="evidence" value="ECO:0007669"/>
    <property type="project" value="UniProtKB-SubCell"/>
</dbReference>
<comment type="subcellular location">
    <subcellularLocation>
        <location evidence="1 7">Mitochondrion</location>
    </subcellularLocation>
</comment>
<evidence type="ECO:0000256" key="4">
    <source>
        <dbReference type="ARBA" id="ARBA00022679"/>
    </source>
</evidence>
<dbReference type="Gene3D" id="3.40.50.12710">
    <property type="match status" value="1"/>
</dbReference>
<sequence length="496" mass="58284">MDSPVVTQLFRQLFSHRASQCLARRTPPTVSSARHGRVQRRGMASRLGNGETKRESRWTPRQNAFPNDRMDEFDRYPMVTAEMMKARRERPKRVKMLMREFIEDSLYNPNYGYFSKQVVIFTPGEPFDFNAMASEAEFFKQLRHRYIDFEDSLDYQEPNDLRQLWHTPTELFSPYYGEAIARYLVEDYKYNFYPYQDLHIYEMGAGNGTMMLNILDYIRDMYPEVYERTKFRIIEISSQLAILQQQGLGQSAYARGHSDKVEIVNRSIFDWDQFVSSPCYFLALEVFDNFAHDALKYDLETGEPFQSRVVIDQNGEFYEYYSRDLDPLARQFLERRHAACSSYPNPLQGSRLMQHLRALVPFRGSLSGPEYIPTRLMQFFYILYKYFPNHKLITSDFNKLSDTVQGINAPVVQTRYKREMIPVSTPLVHQGYFDILFPTDFDVIAPMYSAITGRFARTYAHEDFMSGRADTLETQTKNGENPLLSWYKNASVMITV</sequence>
<comment type="function">
    <text evidence="7">Arginine methyltransferase involved in the assembly or stability of mitochondrial NADH:ubiquinone oxidoreductase complex (complex I).</text>
</comment>
<evidence type="ECO:0000256" key="6">
    <source>
        <dbReference type="ARBA" id="ARBA00048612"/>
    </source>
</evidence>
<reference evidence="9" key="1">
    <citation type="journal article" date="2020" name="Stud. Mycol.">
        <title>101 Dothideomycetes genomes: a test case for predicting lifestyles and emergence of pathogens.</title>
        <authorList>
            <person name="Haridas S."/>
            <person name="Albert R."/>
            <person name="Binder M."/>
            <person name="Bloem J."/>
            <person name="Labutti K."/>
            <person name="Salamov A."/>
            <person name="Andreopoulos B."/>
            <person name="Baker S."/>
            <person name="Barry K."/>
            <person name="Bills G."/>
            <person name="Bluhm B."/>
            <person name="Cannon C."/>
            <person name="Castanera R."/>
            <person name="Culley D."/>
            <person name="Daum C."/>
            <person name="Ezra D."/>
            <person name="Gonzalez J."/>
            <person name="Henrissat B."/>
            <person name="Kuo A."/>
            <person name="Liang C."/>
            <person name="Lipzen A."/>
            <person name="Lutzoni F."/>
            <person name="Magnuson J."/>
            <person name="Mondo S."/>
            <person name="Nolan M."/>
            <person name="Ohm R."/>
            <person name="Pangilinan J."/>
            <person name="Park H.-J."/>
            <person name="Ramirez L."/>
            <person name="Alfaro M."/>
            <person name="Sun H."/>
            <person name="Tritt A."/>
            <person name="Yoshinaga Y."/>
            <person name="Zwiers L.-H."/>
            <person name="Turgeon B."/>
            <person name="Goodwin S."/>
            <person name="Spatafora J."/>
            <person name="Crous P."/>
            <person name="Grigoriev I."/>
        </authorList>
    </citation>
    <scope>NUCLEOTIDE SEQUENCE</scope>
    <source>
        <strain evidence="9">CBS 122681</strain>
    </source>
</reference>
<proteinExistence type="inferred from homology"/>
<dbReference type="EC" id="2.1.1.320" evidence="7"/>
<dbReference type="SUPFAM" id="SSF53335">
    <property type="entry name" value="S-adenosyl-L-methionine-dependent methyltransferases"/>
    <property type="match status" value="1"/>
</dbReference>
<feature type="region of interest" description="Disordered" evidence="8">
    <location>
        <begin position="24"/>
        <end position="59"/>
    </location>
</feature>
<keyword evidence="4 7" id="KW-0808">Transferase</keyword>
<accession>A0A6A6TSQ4</accession>
<keyword evidence="10" id="KW-1185">Reference proteome</keyword>
<dbReference type="InterPro" id="IPR003788">
    <property type="entry name" value="NDUFAF7"/>
</dbReference>
<keyword evidence="3 7" id="KW-0489">Methyltransferase</keyword>
<gene>
    <name evidence="9" type="ORF">K491DRAFT_616533</name>
</gene>